<dbReference type="AlphaFoldDB" id="A0A8J3LLZ7"/>
<accession>A0A8J3LLZ7</accession>
<dbReference type="Proteomes" id="UP000653674">
    <property type="component" value="Unassembled WGS sequence"/>
</dbReference>
<dbReference type="EMBL" id="BONU01000028">
    <property type="protein sequence ID" value="GIG75192.1"/>
    <property type="molecule type" value="Genomic_DNA"/>
</dbReference>
<keyword evidence="2" id="KW-1185">Reference proteome</keyword>
<dbReference type="Pfam" id="PF10604">
    <property type="entry name" value="Polyketide_cyc2"/>
    <property type="match status" value="1"/>
</dbReference>
<evidence type="ECO:0008006" key="3">
    <source>
        <dbReference type="Google" id="ProtNLM"/>
    </source>
</evidence>
<proteinExistence type="predicted"/>
<dbReference type="InterPro" id="IPR023393">
    <property type="entry name" value="START-like_dom_sf"/>
</dbReference>
<comment type="caution">
    <text evidence="1">The sequence shown here is derived from an EMBL/GenBank/DDBJ whole genome shotgun (WGS) entry which is preliminary data.</text>
</comment>
<evidence type="ECO:0000313" key="2">
    <source>
        <dbReference type="Proteomes" id="UP000653674"/>
    </source>
</evidence>
<dbReference type="InterPro" id="IPR019587">
    <property type="entry name" value="Polyketide_cyclase/dehydratase"/>
</dbReference>
<evidence type="ECO:0000313" key="1">
    <source>
        <dbReference type="EMBL" id="GIG75192.1"/>
    </source>
</evidence>
<dbReference type="SUPFAM" id="SSF55961">
    <property type="entry name" value="Bet v1-like"/>
    <property type="match status" value="1"/>
</dbReference>
<organism evidence="1 2">
    <name type="scientific">Planosporangium flavigriseum</name>
    <dbReference type="NCBI Taxonomy" id="373681"/>
    <lineage>
        <taxon>Bacteria</taxon>
        <taxon>Bacillati</taxon>
        <taxon>Actinomycetota</taxon>
        <taxon>Actinomycetes</taxon>
        <taxon>Micromonosporales</taxon>
        <taxon>Micromonosporaceae</taxon>
        <taxon>Planosporangium</taxon>
    </lineage>
</organism>
<gene>
    <name evidence="1" type="ORF">Pfl04_35960</name>
</gene>
<reference evidence="1" key="1">
    <citation type="submission" date="2021-01" db="EMBL/GenBank/DDBJ databases">
        <title>Whole genome shotgun sequence of Planosporangium flavigriseum NBRC 105377.</title>
        <authorList>
            <person name="Komaki H."/>
            <person name="Tamura T."/>
        </authorList>
    </citation>
    <scope>NUCLEOTIDE SEQUENCE</scope>
    <source>
        <strain evidence="1">NBRC 105377</strain>
    </source>
</reference>
<name>A0A8J3LLZ7_9ACTN</name>
<sequence length="241" mass="25157">MGRPGPVSTELGRRATVGVVAGATAGVVGYLAARAAVRAAGGGARRTGAVGAGGDGHRTYRRAVTIYRAPAEVYAFCRDQPNLAESIGNVVRVDEIDDRRSCWVVAGPGRSEVEFPVEIVNDDPQVLLDWRVTDAPVPHEGSVSFTQAPGGRGTEVRLVVTIHPGTAGLSGPLLAADRAERLVYDALRRVKQVLEAGEVVRVEGQSSGRDAVPREVITQYLATGVVAWAVTGGTTVTGGPR</sequence>
<protein>
    <recommendedName>
        <fullName evidence="3">Polyketide cyclase / dehydrase and lipid transport</fullName>
    </recommendedName>
</protein>
<dbReference type="Gene3D" id="3.30.530.20">
    <property type="match status" value="1"/>
</dbReference>